<sequence length="366" mass="40659">MTKKISSTAFLVFRLGVTLLFLLSLFAIDFDNPKDIVSITTLHRIAHPHVLFHVVETNLLKIVRLISDGAWQYITAALGVHLACIGLLTVRWQMLLSLQGMRIGFFRLFAYYLIGFFFNNFLPTNIGGDISRVINTAKHKGKTVESVAVVFMERFIGFLAVFVLALVSMLLNRQWIGNLPALYALVLFAFAIGATLLVLFNKTIRTAVKTLIARVGFIHLNNTLAKLFQSIQLFQGNARALVVVLALSFVYQFVLALYTMLAAHGVHAPAPFFPVFFVIQITTLICVIPISMNGLGVREYLYVQILLLSGVPAERTMALQLVLFCIMYFESLMGGCLFLLQKGIKKARDTGMFTASSLGGKIGSHK</sequence>
<protein>
    <recommendedName>
        <fullName evidence="9">Flippase-like domain-containing protein</fullName>
    </recommendedName>
</protein>
<keyword evidence="4 6" id="KW-1133">Transmembrane helix</keyword>
<evidence type="ECO:0000256" key="3">
    <source>
        <dbReference type="ARBA" id="ARBA00022692"/>
    </source>
</evidence>
<accession>A0A1F7F071</accession>
<dbReference type="Proteomes" id="UP000179243">
    <property type="component" value="Unassembled WGS sequence"/>
</dbReference>
<evidence type="ECO:0008006" key="9">
    <source>
        <dbReference type="Google" id="ProtNLM"/>
    </source>
</evidence>
<evidence type="ECO:0000256" key="4">
    <source>
        <dbReference type="ARBA" id="ARBA00022989"/>
    </source>
</evidence>
<feature type="transmembrane region" description="Helical" evidence="6">
    <location>
        <begin position="240"/>
        <end position="261"/>
    </location>
</feature>
<evidence type="ECO:0000313" key="7">
    <source>
        <dbReference type="EMBL" id="OGK00035.1"/>
    </source>
</evidence>
<dbReference type="NCBIfam" id="TIGR00374">
    <property type="entry name" value="flippase-like domain"/>
    <property type="match status" value="1"/>
</dbReference>
<reference evidence="7 8" key="1">
    <citation type="journal article" date="2016" name="Nat. Commun.">
        <title>Thousands of microbial genomes shed light on interconnected biogeochemical processes in an aquifer system.</title>
        <authorList>
            <person name="Anantharaman K."/>
            <person name="Brown C.T."/>
            <person name="Hug L.A."/>
            <person name="Sharon I."/>
            <person name="Castelle C.J."/>
            <person name="Probst A.J."/>
            <person name="Thomas B.C."/>
            <person name="Singh A."/>
            <person name="Wilkins M.J."/>
            <person name="Karaoz U."/>
            <person name="Brodie E.L."/>
            <person name="Williams K.H."/>
            <person name="Hubbard S.S."/>
            <person name="Banfield J.F."/>
        </authorList>
    </citation>
    <scope>NUCLEOTIDE SEQUENCE [LARGE SCALE GENOMIC DNA]</scope>
</reference>
<dbReference type="Pfam" id="PF03706">
    <property type="entry name" value="LPG_synthase_TM"/>
    <property type="match status" value="1"/>
</dbReference>
<comment type="subcellular location">
    <subcellularLocation>
        <location evidence="1">Cell membrane</location>
        <topology evidence="1">Multi-pass membrane protein</topology>
    </subcellularLocation>
</comment>
<feature type="transmembrane region" description="Helical" evidence="6">
    <location>
        <begin position="70"/>
        <end position="92"/>
    </location>
</feature>
<evidence type="ECO:0000256" key="5">
    <source>
        <dbReference type="ARBA" id="ARBA00023136"/>
    </source>
</evidence>
<evidence type="ECO:0000256" key="6">
    <source>
        <dbReference type="SAM" id="Phobius"/>
    </source>
</evidence>
<evidence type="ECO:0000256" key="2">
    <source>
        <dbReference type="ARBA" id="ARBA00022475"/>
    </source>
</evidence>
<feature type="transmembrane region" description="Helical" evidence="6">
    <location>
        <begin position="273"/>
        <end position="297"/>
    </location>
</feature>
<keyword evidence="5 6" id="KW-0472">Membrane</keyword>
<dbReference type="GO" id="GO:0005886">
    <property type="term" value="C:plasma membrane"/>
    <property type="evidence" value="ECO:0007669"/>
    <property type="project" value="UniProtKB-SubCell"/>
</dbReference>
<comment type="caution">
    <text evidence="7">The sequence shown here is derived from an EMBL/GenBank/DDBJ whole genome shotgun (WGS) entry which is preliminary data.</text>
</comment>
<dbReference type="EMBL" id="MFYX01000155">
    <property type="protein sequence ID" value="OGK00035.1"/>
    <property type="molecule type" value="Genomic_DNA"/>
</dbReference>
<evidence type="ECO:0000313" key="8">
    <source>
        <dbReference type="Proteomes" id="UP000179243"/>
    </source>
</evidence>
<dbReference type="InterPro" id="IPR022791">
    <property type="entry name" value="L-PG_synthase/AglD"/>
</dbReference>
<feature type="transmembrane region" description="Helical" evidence="6">
    <location>
        <begin position="317"/>
        <end position="340"/>
    </location>
</feature>
<feature type="transmembrane region" description="Helical" evidence="6">
    <location>
        <begin position="104"/>
        <end position="122"/>
    </location>
</feature>
<name>A0A1F7F071_UNCRA</name>
<keyword evidence="2" id="KW-1003">Cell membrane</keyword>
<dbReference type="PANTHER" id="PTHR40277">
    <property type="entry name" value="BLL5419 PROTEIN"/>
    <property type="match status" value="1"/>
</dbReference>
<feature type="transmembrane region" description="Helical" evidence="6">
    <location>
        <begin position="179"/>
        <end position="200"/>
    </location>
</feature>
<dbReference type="PANTHER" id="PTHR40277:SF1">
    <property type="entry name" value="BLL5419 PROTEIN"/>
    <property type="match status" value="1"/>
</dbReference>
<feature type="transmembrane region" description="Helical" evidence="6">
    <location>
        <begin position="155"/>
        <end position="172"/>
    </location>
</feature>
<keyword evidence="3 6" id="KW-0812">Transmembrane</keyword>
<proteinExistence type="predicted"/>
<evidence type="ECO:0000256" key="1">
    <source>
        <dbReference type="ARBA" id="ARBA00004651"/>
    </source>
</evidence>
<dbReference type="AlphaFoldDB" id="A0A1F7F071"/>
<gene>
    <name evidence="7" type="ORF">A2519_22160</name>
</gene>
<organism evidence="7 8">
    <name type="scientific">Candidatus Raymondbacteria bacterium RIFOXYD12_FULL_49_13</name>
    <dbReference type="NCBI Taxonomy" id="1817890"/>
    <lineage>
        <taxon>Bacteria</taxon>
        <taxon>Raymondiibacteriota</taxon>
    </lineage>
</organism>